<reference evidence="1" key="1">
    <citation type="submission" date="2023-06" db="EMBL/GenBank/DDBJ databases">
        <authorList>
            <person name="DeJong R.J."/>
            <person name="Yoon E."/>
            <person name="Radersma M."/>
            <person name="Veenstra M."/>
            <person name="Churu J."/>
            <person name="Moleakunnel K."/>
            <person name="Weaver G."/>
            <person name="Hill E."/>
            <person name="Janvier A."/>
            <person name="Harlow L."/>
            <person name="Kramer C."/>
            <person name="Seinen K."/>
            <person name="Chen A."/>
            <person name="Minasian M."/>
            <person name="Doorn S."/>
            <person name="Dole C."/>
            <person name="Ramsey F."/>
            <person name="Nieze J."/>
            <person name="Baker A."/>
            <person name="Swierenga S."/>
            <person name="White A."/>
            <person name="Howland A."/>
            <person name="Ko C."/>
            <person name="Russell D.A."/>
            <person name="Jacobs-Sera D."/>
            <person name="Hatfull G.F."/>
        </authorList>
    </citation>
    <scope>NUCLEOTIDE SEQUENCE</scope>
</reference>
<gene>
    <name evidence="1" type="primary">8</name>
    <name evidence="1" type="ORF">SEA_REYNAULD_8</name>
</gene>
<evidence type="ECO:0000313" key="1">
    <source>
        <dbReference type="EMBL" id="WKW85461.1"/>
    </source>
</evidence>
<evidence type="ECO:0000313" key="2">
    <source>
        <dbReference type="Proteomes" id="UP001654496"/>
    </source>
</evidence>
<name>A0ACD4UJ33_9CAUD</name>
<proteinExistence type="predicted"/>
<accession>A0ACD4UJ33</accession>
<organism evidence="1 2">
    <name type="scientific">Rhodococcus phage Reynauld</name>
    <dbReference type="NCBI Taxonomy" id="3062845"/>
    <lineage>
        <taxon>Viruses</taxon>
        <taxon>Duplodnaviria</taxon>
        <taxon>Heunggongvirae</taxon>
        <taxon>Uroviricota</taxon>
        <taxon>Caudoviricetes</taxon>
        <taxon>Caudoviricetes incertae sedis</taxon>
        <taxon>Reynauldvirus</taxon>
        <taxon>Reynauldvirus reynauld</taxon>
    </lineage>
</organism>
<keyword evidence="2" id="KW-1185">Reference proteome</keyword>
<sequence length="82" mass="9177">MQNASFDHRHPGTTHLLSLFEYAHLRPGKLQEVSAEFRGLAVQMVDDLSDGPELTAGLRKLLEAKDCFVRQAVIDNRNEGSK</sequence>
<dbReference type="EMBL" id="OR159659">
    <property type="protein sequence ID" value="WKW85461.1"/>
    <property type="molecule type" value="Genomic_DNA"/>
</dbReference>
<dbReference type="Proteomes" id="UP001654496">
    <property type="component" value="Segment"/>
</dbReference>
<protein>
    <submittedName>
        <fullName evidence="1">Uncharacterized protein</fullName>
    </submittedName>
</protein>